<feature type="repeat" description="ARM" evidence="6">
    <location>
        <begin position="555"/>
        <end position="587"/>
    </location>
</feature>
<dbReference type="PROSITE" id="PS50176">
    <property type="entry name" value="ARM_REPEAT"/>
    <property type="match status" value="1"/>
</dbReference>
<evidence type="ECO:0000256" key="6">
    <source>
        <dbReference type="PROSITE-ProRule" id="PRU00259"/>
    </source>
</evidence>
<dbReference type="InterPro" id="IPR016024">
    <property type="entry name" value="ARM-type_fold"/>
</dbReference>
<dbReference type="InterPro" id="IPR011989">
    <property type="entry name" value="ARM-like"/>
</dbReference>
<dbReference type="SMART" id="SM00185">
    <property type="entry name" value="ARM"/>
    <property type="match status" value="4"/>
</dbReference>
<dbReference type="AlphaFoldDB" id="A0A834ZQU5"/>
<evidence type="ECO:0000313" key="8">
    <source>
        <dbReference type="EMBL" id="KAF8409975.1"/>
    </source>
</evidence>
<evidence type="ECO:0000313" key="9">
    <source>
        <dbReference type="Proteomes" id="UP000655225"/>
    </source>
</evidence>
<dbReference type="SUPFAM" id="SSF57850">
    <property type="entry name" value="RING/U-box"/>
    <property type="match status" value="1"/>
</dbReference>
<dbReference type="GO" id="GO:0016567">
    <property type="term" value="P:protein ubiquitination"/>
    <property type="evidence" value="ECO:0007669"/>
    <property type="project" value="UniProtKB-UniPathway"/>
</dbReference>
<dbReference type="EC" id="2.3.2.27" evidence="3"/>
<dbReference type="GO" id="GO:0061630">
    <property type="term" value="F:ubiquitin protein ligase activity"/>
    <property type="evidence" value="ECO:0007669"/>
    <property type="project" value="UniProtKB-EC"/>
</dbReference>
<evidence type="ECO:0000256" key="4">
    <source>
        <dbReference type="ARBA" id="ARBA00022679"/>
    </source>
</evidence>
<organism evidence="8 9">
    <name type="scientific">Tetracentron sinense</name>
    <name type="common">Spur-leaf</name>
    <dbReference type="NCBI Taxonomy" id="13715"/>
    <lineage>
        <taxon>Eukaryota</taxon>
        <taxon>Viridiplantae</taxon>
        <taxon>Streptophyta</taxon>
        <taxon>Embryophyta</taxon>
        <taxon>Tracheophyta</taxon>
        <taxon>Spermatophyta</taxon>
        <taxon>Magnoliopsida</taxon>
        <taxon>Trochodendrales</taxon>
        <taxon>Trochodendraceae</taxon>
        <taxon>Tetracentron</taxon>
    </lineage>
</organism>
<proteinExistence type="predicted"/>
<dbReference type="InterPro" id="IPR000225">
    <property type="entry name" value="Armadillo"/>
</dbReference>
<dbReference type="EMBL" id="JABCRI010000002">
    <property type="protein sequence ID" value="KAF8409975.1"/>
    <property type="molecule type" value="Genomic_DNA"/>
</dbReference>
<dbReference type="InterPro" id="IPR003613">
    <property type="entry name" value="Ubox_domain"/>
</dbReference>
<dbReference type="InterPro" id="IPR045210">
    <property type="entry name" value="RING-Ubox_PUB"/>
</dbReference>
<dbReference type="SMART" id="SM00504">
    <property type="entry name" value="Ubox"/>
    <property type="match status" value="1"/>
</dbReference>
<dbReference type="InterPro" id="IPR013083">
    <property type="entry name" value="Znf_RING/FYVE/PHD"/>
</dbReference>
<evidence type="ECO:0000259" key="7">
    <source>
        <dbReference type="PROSITE" id="PS51698"/>
    </source>
</evidence>
<reference evidence="8 9" key="1">
    <citation type="submission" date="2020-04" db="EMBL/GenBank/DDBJ databases">
        <title>Plant Genome Project.</title>
        <authorList>
            <person name="Zhang R.-G."/>
        </authorList>
    </citation>
    <scope>NUCLEOTIDE SEQUENCE [LARGE SCALE GENOMIC DNA]</scope>
    <source>
        <strain evidence="8">YNK0</strain>
        <tissue evidence="8">Leaf</tissue>
    </source>
</reference>
<dbReference type="CDD" id="cd16664">
    <property type="entry name" value="RING-Ubox_PUB"/>
    <property type="match status" value="1"/>
</dbReference>
<comment type="pathway">
    <text evidence="2">Protein modification; protein ubiquitination.</text>
</comment>
<evidence type="ECO:0000256" key="3">
    <source>
        <dbReference type="ARBA" id="ARBA00012483"/>
    </source>
</evidence>
<accession>A0A834ZQU5</accession>
<keyword evidence="9" id="KW-1185">Reference proteome</keyword>
<gene>
    <name evidence="8" type="ORF">HHK36_002495</name>
</gene>
<evidence type="ECO:0000256" key="5">
    <source>
        <dbReference type="ARBA" id="ARBA00022786"/>
    </source>
</evidence>
<feature type="domain" description="U-box" evidence="7">
    <location>
        <begin position="269"/>
        <end position="343"/>
    </location>
</feature>
<evidence type="ECO:0000256" key="2">
    <source>
        <dbReference type="ARBA" id="ARBA00004906"/>
    </source>
</evidence>
<dbReference type="Gene3D" id="1.25.10.10">
    <property type="entry name" value="Leucine-rich Repeat Variant"/>
    <property type="match status" value="1"/>
</dbReference>
<keyword evidence="5" id="KW-0833">Ubl conjugation pathway</keyword>
<name>A0A834ZQU5_TETSI</name>
<comment type="caution">
    <text evidence="8">The sequence shown here is derived from an EMBL/GenBank/DDBJ whole genome shotgun (WGS) entry which is preliminary data.</text>
</comment>
<dbReference type="Proteomes" id="UP000655225">
    <property type="component" value="Unassembled WGS sequence"/>
</dbReference>
<dbReference type="PANTHER" id="PTHR23315:SF240">
    <property type="entry name" value="U-BOX DOMAIN-CONTAINING PROTEIN 5"/>
    <property type="match status" value="1"/>
</dbReference>
<protein>
    <recommendedName>
        <fullName evidence="3">RING-type E3 ubiquitin transferase</fullName>
        <ecNumber evidence="3">2.3.2.27</ecNumber>
    </recommendedName>
</protein>
<dbReference type="OMA" id="LILKWCE"/>
<dbReference type="SUPFAM" id="SSF48371">
    <property type="entry name" value="ARM repeat"/>
    <property type="match status" value="1"/>
</dbReference>
<comment type="catalytic activity">
    <reaction evidence="1">
        <text>S-ubiquitinyl-[E2 ubiquitin-conjugating enzyme]-L-cysteine + [acceptor protein]-L-lysine = [E2 ubiquitin-conjugating enzyme]-L-cysteine + N(6)-ubiquitinyl-[acceptor protein]-L-lysine.</text>
        <dbReference type="EC" id="2.3.2.27"/>
    </reaction>
</comment>
<dbReference type="UniPathway" id="UPA00143"/>
<keyword evidence="4" id="KW-0808">Transferase</keyword>
<evidence type="ECO:0000256" key="1">
    <source>
        <dbReference type="ARBA" id="ARBA00000900"/>
    </source>
</evidence>
<dbReference type="OrthoDB" id="10064100at2759"/>
<dbReference type="PANTHER" id="PTHR23315">
    <property type="entry name" value="U BOX DOMAIN-CONTAINING"/>
    <property type="match status" value="1"/>
</dbReference>
<dbReference type="Pfam" id="PF04564">
    <property type="entry name" value="U-box"/>
    <property type="match status" value="1"/>
</dbReference>
<sequence>MRNDVPEVVEPLQYSCAIQVHCLMCMELMKFIHRISQIFPAIELARPQCVSGIQALCSLNRAMDNAKLLLQYCAECSKLYLAITGDAIVLRFERVRKALYLSLSQIENMVPLQLAAQISGIIDDLRAAKFILQSSEEETGKAILALLRQGISVSDSIENSELKAFQLAALKLHITSPKAVLIERRSVKKLLNIVRGTPKEHLLKYLLYLLKKYGKSIGREHTENTCAQHEGTLSSTNSAFNNCGESIEPEPHARYGWDEAQTDMSNTTIPPEEFRCPISLRLMHDPVIIASGQTFERVWIEKWFNEGNDTCPKTANKLSHLSMTQNSAMKDLIAKWCRNHGITVPDPCSQPRLTALNSWKTSSSSSIASFGSSLNDLCLHIDVSNVSLGSSVTSYCLDSSHVNIINGSSLVSPLMSGDSHRCQSSTNSQWVNFGILSELAALPWGSQSKAVEDVRNHLRVNNQACHSMLSNSFLEPLIRFLKDALDLCDVKAQRAGAQVLLAFVSKSRNEIQFLCDDAFYLLASFLDSEITEEALAIIEVLSGHQYCKSKIVASGALPSILKVLDTQISELHAPAIRILYNLSSNSDVGSHIVYLECIPMLIPFLGNSSLSVYCMNIFKNLSNTEEARDAIAESNECIASIAELLETGNHEEQEHAVAVLLSICSQWVGYCHMVLKEGVIPSLVSISNNGNTIGKAYATDLLHLLRDIRHSDVLECPPSHDGSNFEISQDSGNKLKEKKLSSRAFGYFRKKMSVLSNPVVT</sequence>
<dbReference type="Gene3D" id="3.30.40.10">
    <property type="entry name" value="Zinc/RING finger domain, C3HC4 (zinc finger)"/>
    <property type="match status" value="1"/>
</dbReference>
<dbReference type="PROSITE" id="PS51698">
    <property type="entry name" value="U_BOX"/>
    <property type="match status" value="1"/>
</dbReference>